<dbReference type="Proteomes" id="UP001386955">
    <property type="component" value="Unassembled WGS sequence"/>
</dbReference>
<dbReference type="InterPro" id="IPR017930">
    <property type="entry name" value="Myb_dom"/>
</dbReference>
<evidence type="ECO:0000313" key="10">
    <source>
        <dbReference type="EMBL" id="KAK7406162.1"/>
    </source>
</evidence>
<dbReference type="FunFam" id="1.10.10.60:FF:000010">
    <property type="entry name" value="Transcriptional activator Myb isoform A"/>
    <property type="match status" value="1"/>
</dbReference>
<feature type="domain" description="Myb-like" evidence="8">
    <location>
        <begin position="169"/>
        <end position="219"/>
    </location>
</feature>
<keyword evidence="4" id="KW-0238">DNA-binding</keyword>
<evidence type="ECO:0000256" key="6">
    <source>
        <dbReference type="ARBA" id="ARBA00023242"/>
    </source>
</evidence>
<dbReference type="EMBL" id="JAYMYS010000002">
    <property type="protein sequence ID" value="KAK7406162.1"/>
    <property type="molecule type" value="Genomic_DNA"/>
</dbReference>
<name>A0AAN9XRZ7_PSOTE</name>
<dbReference type="GO" id="GO:0000981">
    <property type="term" value="F:DNA-binding transcription factor activity, RNA polymerase II-specific"/>
    <property type="evidence" value="ECO:0007669"/>
    <property type="project" value="TreeGrafter"/>
</dbReference>
<dbReference type="InterPro" id="IPR001005">
    <property type="entry name" value="SANT/Myb"/>
</dbReference>
<dbReference type="AlphaFoldDB" id="A0AAN9XRZ7"/>
<evidence type="ECO:0000256" key="1">
    <source>
        <dbReference type="ARBA" id="ARBA00004123"/>
    </source>
</evidence>
<keyword evidence="2" id="KW-0677">Repeat</keyword>
<evidence type="ECO:0000259" key="8">
    <source>
        <dbReference type="PROSITE" id="PS50090"/>
    </source>
</evidence>
<feature type="domain" description="HTH myb-type" evidence="9">
    <location>
        <begin position="173"/>
        <end position="223"/>
    </location>
</feature>
<dbReference type="Gene3D" id="1.10.10.60">
    <property type="entry name" value="Homeodomain-like"/>
    <property type="match status" value="3"/>
</dbReference>
<dbReference type="GO" id="GO:0005634">
    <property type="term" value="C:nucleus"/>
    <property type="evidence" value="ECO:0007669"/>
    <property type="project" value="UniProtKB-SubCell"/>
</dbReference>
<feature type="domain" description="HTH myb-type" evidence="9">
    <location>
        <begin position="65"/>
        <end position="116"/>
    </location>
</feature>
<sequence>MNGASSTHVGVLKDHSEHHDPLEMILIMLDVKQEPEDFSFESPRLQLCLSPPNCNSDTSTPIAGRIKAQTRRWTEEEDNLLIEKVQKHNGRSWKKIAAYLPGRTDVQCLHRWQKVLNPDVVKRSWTKEEDDSLIELVRKYGIKRWSIIAKYLPGRIGKQCRERWHNHLDPTIKKDAWTEEEELLLAYCHQIYGSKWAEIARILPGRTDNAIKNHWNCSMKKKLYASPFGCEIKVATSSFCASRIKPEHVLPKVEGEGFNGMGSLKQRHLLNHSIDNFLTKLILQNDSGEECCSETSCFKSGILRDSRQFLDNSLDMLATNSDCLPPANSVTYKAYKSPKRQKVSSSDTELNVGDESDSPLLSYSKSTNCEKKGLAGKGSNSEINIMRHSADGMNNEYAYFPVELATGEDLVPPTELTEYLSPKTHMACAENNGCTPPTSILRNYTSDINPEIVLRSLAMTYDNVPSIIRKRTPRKASYCDSDQSPSRIIVCTPEAQRVIGLDNLKQNQGFIP</sequence>
<evidence type="ECO:0000256" key="2">
    <source>
        <dbReference type="ARBA" id="ARBA00022737"/>
    </source>
</evidence>
<dbReference type="CDD" id="cd00167">
    <property type="entry name" value="SANT"/>
    <property type="match status" value="3"/>
</dbReference>
<feature type="region of interest" description="Disordered" evidence="7">
    <location>
        <begin position="335"/>
        <end position="361"/>
    </location>
</feature>
<gene>
    <name evidence="10" type="ORF">VNO78_07782</name>
</gene>
<protein>
    <submittedName>
        <fullName evidence="10">Uncharacterized protein</fullName>
    </submittedName>
</protein>
<proteinExistence type="predicted"/>
<feature type="domain" description="HTH myb-type" evidence="9">
    <location>
        <begin position="117"/>
        <end position="172"/>
    </location>
</feature>
<dbReference type="FunFam" id="1.10.10.60:FF:000016">
    <property type="entry name" value="Transcriptional activator Myb isoform A"/>
    <property type="match status" value="1"/>
</dbReference>
<dbReference type="SUPFAM" id="SSF46689">
    <property type="entry name" value="Homeodomain-like"/>
    <property type="match status" value="2"/>
</dbReference>
<dbReference type="SMART" id="SM00717">
    <property type="entry name" value="SANT"/>
    <property type="match status" value="3"/>
</dbReference>
<dbReference type="PROSITE" id="PS51294">
    <property type="entry name" value="HTH_MYB"/>
    <property type="match status" value="3"/>
</dbReference>
<dbReference type="GO" id="GO:0000978">
    <property type="term" value="F:RNA polymerase II cis-regulatory region sequence-specific DNA binding"/>
    <property type="evidence" value="ECO:0007669"/>
    <property type="project" value="TreeGrafter"/>
</dbReference>
<dbReference type="Pfam" id="PF00249">
    <property type="entry name" value="Myb_DNA-binding"/>
    <property type="match status" value="1"/>
</dbReference>
<keyword evidence="5" id="KW-0804">Transcription</keyword>
<comment type="subcellular location">
    <subcellularLocation>
        <location evidence="1">Nucleus</location>
    </subcellularLocation>
</comment>
<evidence type="ECO:0000256" key="3">
    <source>
        <dbReference type="ARBA" id="ARBA00023015"/>
    </source>
</evidence>
<dbReference type="PANTHER" id="PTHR45614">
    <property type="entry name" value="MYB PROTEIN-RELATED"/>
    <property type="match status" value="1"/>
</dbReference>
<dbReference type="Pfam" id="PF13921">
    <property type="entry name" value="Myb_DNA-bind_6"/>
    <property type="match status" value="1"/>
</dbReference>
<reference evidence="10 11" key="1">
    <citation type="submission" date="2024-01" db="EMBL/GenBank/DDBJ databases">
        <title>The genomes of 5 underutilized Papilionoideae crops provide insights into root nodulation and disease resistanc.</title>
        <authorList>
            <person name="Jiang F."/>
        </authorList>
    </citation>
    <scope>NUCLEOTIDE SEQUENCE [LARGE SCALE GENOMIC DNA]</scope>
    <source>
        <strain evidence="10">DUOXIRENSHENG_FW03</strain>
        <tissue evidence="10">Leaves</tissue>
    </source>
</reference>
<evidence type="ECO:0000313" key="11">
    <source>
        <dbReference type="Proteomes" id="UP001386955"/>
    </source>
</evidence>
<organism evidence="10 11">
    <name type="scientific">Psophocarpus tetragonolobus</name>
    <name type="common">Winged bean</name>
    <name type="synonym">Dolichos tetragonolobus</name>
    <dbReference type="NCBI Taxonomy" id="3891"/>
    <lineage>
        <taxon>Eukaryota</taxon>
        <taxon>Viridiplantae</taxon>
        <taxon>Streptophyta</taxon>
        <taxon>Embryophyta</taxon>
        <taxon>Tracheophyta</taxon>
        <taxon>Spermatophyta</taxon>
        <taxon>Magnoliopsida</taxon>
        <taxon>eudicotyledons</taxon>
        <taxon>Gunneridae</taxon>
        <taxon>Pentapetalae</taxon>
        <taxon>rosids</taxon>
        <taxon>fabids</taxon>
        <taxon>Fabales</taxon>
        <taxon>Fabaceae</taxon>
        <taxon>Papilionoideae</taxon>
        <taxon>50 kb inversion clade</taxon>
        <taxon>NPAAA clade</taxon>
        <taxon>indigoferoid/millettioid clade</taxon>
        <taxon>Phaseoleae</taxon>
        <taxon>Psophocarpus</taxon>
    </lineage>
</organism>
<comment type="caution">
    <text evidence="10">The sequence shown here is derived from an EMBL/GenBank/DDBJ whole genome shotgun (WGS) entry which is preliminary data.</text>
</comment>
<dbReference type="InterPro" id="IPR009057">
    <property type="entry name" value="Homeodomain-like_sf"/>
</dbReference>
<dbReference type="PANTHER" id="PTHR45614:SF252">
    <property type="entry name" value="TRANSCRIPTION FACTOR MYB3R-2-LIKE"/>
    <property type="match status" value="1"/>
</dbReference>
<feature type="domain" description="Myb-like" evidence="8">
    <location>
        <begin position="65"/>
        <end position="116"/>
    </location>
</feature>
<keyword evidence="11" id="KW-1185">Reference proteome</keyword>
<dbReference type="PROSITE" id="PS50090">
    <property type="entry name" value="MYB_LIKE"/>
    <property type="match status" value="3"/>
</dbReference>
<dbReference type="InterPro" id="IPR050560">
    <property type="entry name" value="MYB_TF"/>
</dbReference>
<evidence type="ECO:0000259" key="9">
    <source>
        <dbReference type="PROSITE" id="PS51294"/>
    </source>
</evidence>
<evidence type="ECO:0000256" key="7">
    <source>
        <dbReference type="SAM" id="MobiDB-lite"/>
    </source>
</evidence>
<evidence type="ECO:0000256" key="4">
    <source>
        <dbReference type="ARBA" id="ARBA00023125"/>
    </source>
</evidence>
<keyword evidence="3" id="KW-0805">Transcription regulation</keyword>
<keyword evidence="6" id="KW-0539">Nucleus</keyword>
<accession>A0AAN9XRZ7</accession>
<feature type="domain" description="Myb-like" evidence="8">
    <location>
        <begin position="117"/>
        <end position="168"/>
    </location>
</feature>
<evidence type="ECO:0000256" key="5">
    <source>
        <dbReference type="ARBA" id="ARBA00023163"/>
    </source>
</evidence>